<evidence type="ECO:0000313" key="2">
    <source>
        <dbReference type="Proteomes" id="UP000249610"/>
    </source>
</evidence>
<proteinExistence type="predicted"/>
<gene>
    <name evidence="1" type="ORF">LV83_02035</name>
</gene>
<reference evidence="1 2" key="1">
    <citation type="submission" date="2018-06" db="EMBL/GenBank/DDBJ databases">
        <title>Genomic Encyclopedia of Archaeal and Bacterial Type Strains, Phase II (KMG-II): from individual species to whole genera.</title>
        <authorList>
            <person name="Goeker M."/>
        </authorList>
    </citation>
    <scope>NUCLEOTIDE SEQUENCE [LARGE SCALE GENOMIC DNA]</scope>
    <source>
        <strain evidence="1 2">DSM 23446</strain>
    </source>
</reference>
<dbReference type="EMBL" id="QLLK01000005">
    <property type="protein sequence ID" value="RAI90032.1"/>
    <property type="molecule type" value="Genomic_DNA"/>
</dbReference>
<comment type="caution">
    <text evidence="1">The sequence shown here is derived from an EMBL/GenBank/DDBJ whole genome shotgun (WGS) entry which is preliminary data.</text>
</comment>
<organism evidence="1 2">
    <name type="scientific">Algoriphagus yeomjeoni</name>
    <dbReference type="NCBI Taxonomy" id="291403"/>
    <lineage>
        <taxon>Bacteria</taxon>
        <taxon>Pseudomonadati</taxon>
        <taxon>Bacteroidota</taxon>
        <taxon>Cytophagia</taxon>
        <taxon>Cytophagales</taxon>
        <taxon>Cyclobacteriaceae</taxon>
        <taxon>Algoriphagus</taxon>
    </lineage>
</organism>
<name>A0A327PFY3_9BACT</name>
<evidence type="ECO:0000313" key="1">
    <source>
        <dbReference type="EMBL" id="RAI90032.1"/>
    </source>
</evidence>
<accession>A0A327PFY3</accession>
<dbReference type="AlphaFoldDB" id="A0A327PFY3"/>
<keyword evidence="2" id="KW-1185">Reference proteome</keyword>
<protein>
    <submittedName>
        <fullName evidence="1">Uncharacterized protein</fullName>
    </submittedName>
</protein>
<dbReference type="Proteomes" id="UP000249610">
    <property type="component" value="Unassembled WGS sequence"/>
</dbReference>
<sequence length="93" mass="11053">MISKPQKMNSNSRKSYQNIQSIDWVGVSLLSIYSLFKVQDRLHRRRNHGFGNYLNSECSFYYNREHIKIRELRSDYLGFPVTHFASGNSLKMF</sequence>